<evidence type="ECO:0008006" key="4">
    <source>
        <dbReference type="Google" id="ProtNLM"/>
    </source>
</evidence>
<keyword evidence="3" id="KW-1185">Reference proteome</keyword>
<comment type="caution">
    <text evidence="2">The sequence shown here is derived from an EMBL/GenBank/DDBJ whole genome shotgun (WGS) entry which is preliminary data.</text>
</comment>
<reference evidence="2 3" key="1">
    <citation type="submission" date="2020-04" db="EMBL/GenBank/DDBJ databases">
        <authorList>
            <person name="Alioto T."/>
            <person name="Alioto T."/>
            <person name="Gomez Garrido J."/>
        </authorList>
    </citation>
    <scope>NUCLEOTIDE SEQUENCE [LARGE SCALE GENOMIC DNA]</scope>
</reference>
<protein>
    <recommendedName>
        <fullName evidence="4">Ricin B lectin domain-containing protein</fullName>
    </recommendedName>
</protein>
<evidence type="ECO:0000313" key="3">
    <source>
        <dbReference type="Proteomes" id="UP000494165"/>
    </source>
</evidence>
<dbReference type="EMBL" id="CADEPI010000002">
    <property type="protein sequence ID" value="CAB3359916.1"/>
    <property type="molecule type" value="Genomic_DNA"/>
</dbReference>
<name>A0A8S1BW76_9INSE</name>
<proteinExistence type="predicted"/>
<feature type="signal peptide" evidence="1">
    <location>
        <begin position="1"/>
        <end position="19"/>
    </location>
</feature>
<evidence type="ECO:0000256" key="1">
    <source>
        <dbReference type="SAM" id="SignalP"/>
    </source>
</evidence>
<organism evidence="2 3">
    <name type="scientific">Cloeon dipterum</name>
    <dbReference type="NCBI Taxonomy" id="197152"/>
    <lineage>
        <taxon>Eukaryota</taxon>
        <taxon>Metazoa</taxon>
        <taxon>Ecdysozoa</taxon>
        <taxon>Arthropoda</taxon>
        <taxon>Hexapoda</taxon>
        <taxon>Insecta</taxon>
        <taxon>Pterygota</taxon>
        <taxon>Palaeoptera</taxon>
        <taxon>Ephemeroptera</taxon>
        <taxon>Pisciforma</taxon>
        <taxon>Baetidae</taxon>
        <taxon>Cloeon</taxon>
    </lineage>
</organism>
<accession>A0A8S1BW76</accession>
<feature type="chain" id="PRO_5035948075" description="Ricin B lectin domain-containing protein" evidence="1">
    <location>
        <begin position="20"/>
        <end position="181"/>
    </location>
</feature>
<dbReference type="AlphaFoldDB" id="A0A8S1BW76"/>
<sequence length="181" mass="20535">MQLLSASLCLFLFAFPVFGQTPRPIKTSVGSTCYIRNVLAHPNDYLEFTPGTQSKAVTYPRKGGVKEIDEAGQWRIDKWTVGGKTFFEFNNRLDDKYISHGVNYATGQVSILATRASYQNTRDMRNLWELNPPRINSIVTIRHARTGGYMYAPKGDLKSRLVQLGSRPNSGTEYKWFITCK</sequence>
<keyword evidence="1" id="KW-0732">Signal</keyword>
<gene>
    <name evidence="2" type="ORF">CLODIP_2_CD08016</name>
</gene>
<dbReference type="Proteomes" id="UP000494165">
    <property type="component" value="Unassembled WGS sequence"/>
</dbReference>
<evidence type="ECO:0000313" key="2">
    <source>
        <dbReference type="EMBL" id="CAB3359916.1"/>
    </source>
</evidence>